<evidence type="ECO:0000259" key="3">
    <source>
        <dbReference type="PROSITE" id="PS50110"/>
    </source>
</evidence>
<dbReference type="PANTHER" id="PTHR43156:SF2">
    <property type="entry name" value="STAGE II SPORULATION PROTEIN E"/>
    <property type="match status" value="1"/>
</dbReference>
<dbReference type="SMART" id="SM00331">
    <property type="entry name" value="PP2C_SIG"/>
    <property type="match status" value="1"/>
</dbReference>
<gene>
    <name evidence="4" type="ORF">PP769_12400</name>
</gene>
<accession>A0AA96G8L8</accession>
<reference evidence="4 5" key="1">
    <citation type="submission" date="2023-01" db="EMBL/GenBank/DDBJ databases">
        <title>Cultivation and genomic characterization of new, ubiquitous marine nitrite-oxidizing bacteria from the Nitrospirales.</title>
        <authorList>
            <person name="Mueller A.J."/>
            <person name="Daebeler A."/>
            <person name="Herbold C.W."/>
            <person name="Kirkegaard R.H."/>
            <person name="Daims H."/>
        </authorList>
    </citation>
    <scope>NUCLEOTIDE SEQUENCE [LARGE SCALE GENOMIC DNA]</scope>
    <source>
        <strain evidence="4 5">VA</strain>
    </source>
</reference>
<evidence type="ECO:0000313" key="4">
    <source>
        <dbReference type="EMBL" id="WNM56777.1"/>
    </source>
</evidence>
<name>A0AA96G8L8_9BACT</name>
<dbReference type="InterPro" id="IPR001789">
    <property type="entry name" value="Sig_transdc_resp-reg_receiver"/>
</dbReference>
<dbReference type="InterPro" id="IPR052016">
    <property type="entry name" value="Bact_Sigma-Reg"/>
</dbReference>
<protein>
    <submittedName>
        <fullName evidence="4">SpoIIE family protein phosphatase</fullName>
    </submittedName>
</protein>
<dbReference type="RefSeq" id="WP_312640539.1">
    <property type="nucleotide sequence ID" value="NZ_CP116967.1"/>
</dbReference>
<evidence type="ECO:0000256" key="2">
    <source>
        <dbReference type="PROSITE-ProRule" id="PRU00169"/>
    </source>
</evidence>
<dbReference type="KEGG" id="nall:PP769_12400"/>
<dbReference type="SMART" id="SM00448">
    <property type="entry name" value="REC"/>
    <property type="match status" value="1"/>
</dbReference>
<dbReference type="SUPFAM" id="SSF52172">
    <property type="entry name" value="CheY-like"/>
    <property type="match status" value="1"/>
</dbReference>
<sequence>MKQMTTENVLDMKAPFGDPLYTILIVDDEKVVRMVAKKRLAKLPCRLLEAGSGEEALAMLDQEPVDLILSDWVMPGLDGPGLCEAIKQDERYRTIHFILMTALDHPTQIAEGLSRGADDFLSKTDSDHEIVARVCAGLRARQLMLYVEKSNRLLSQKQAELDSELRSASTFVRGLLPRTGEVIPGVRVEWEFLPSSHLGGDFFQIARWGDDHLGLMVLDMSGHGIGPALRAVSLSLLFKGDHMQQLFPSYDPGEILTSLNQQYPMSDDGEYFTIWVGVWQCSTRLLRYASAGHPGSIVVKTDRSSMMLGERSWPIGFSRNEIYGTNSIFVNSGDRMYLYSDGIYEVMNSQEEIWGKKRLQKALEEVAGQPMQSGLSRIIEQSRTWNAKGGFEDDVALLGVEF</sequence>
<feature type="domain" description="Response regulatory" evidence="3">
    <location>
        <begin position="22"/>
        <end position="138"/>
    </location>
</feature>
<organism evidence="4 5">
    <name type="scientific">Candidatus Nitrospira allomarina</name>
    <dbReference type="NCBI Taxonomy" id="3020900"/>
    <lineage>
        <taxon>Bacteria</taxon>
        <taxon>Pseudomonadati</taxon>
        <taxon>Nitrospirota</taxon>
        <taxon>Nitrospiria</taxon>
        <taxon>Nitrospirales</taxon>
        <taxon>Nitrospiraceae</taxon>
        <taxon>Nitrospira</taxon>
    </lineage>
</organism>
<dbReference type="GO" id="GO:0016791">
    <property type="term" value="F:phosphatase activity"/>
    <property type="evidence" value="ECO:0007669"/>
    <property type="project" value="TreeGrafter"/>
</dbReference>
<keyword evidence="2" id="KW-0597">Phosphoprotein</keyword>
<dbReference type="Gene3D" id="3.40.50.2300">
    <property type="match status" value="1"/>
</dbReference>
<dbReference type="Pfam" id="PF00072">
    <property type="entry name" value="Response_reg"/>
    <property type="match status" value="1"/>
</dbReference>
<dbReference type="InterPro" id="IPR001932">
    <property type="entry name" value="PPM-type_phosphatase-like_dom"/>
</dbReference>
<dbReference type="InterPro" id="IPR036457">
    <property type="entry name" value="PPM-type-like_dom_sf"/>
</dbReference>
<dbReference type="Gene3D" id="3.60.40.10">
    <property type="entry name" value="PPM-type phosphatase domain"/>
    <property type="match status" value="1"/>
</dbReference>
<evidence type="ECO:0000256" key="1">
    <source>
        <dbReference type="ARBA" id="ARBA00022801"/>
    </source>
</evidence>
<feature type="modified residue" description="4-aspartylphosphate" evidence="2">
    <location>
        <position position="71"/>
    </location>
</feature>
<keyword evidence="5" id="KW-1185">Reference proteome</keyword>
<dbReference type="GO" id="GO:0000160">
    <property type="term" value="P:phosphorelay signal transduction system"/>
    <property type="evidence" value="ECO:0007669"/>
    <property type="project" value="InterPro"/>
</dbReference>
<proteinExistence type="predicted"/>
<dbReference type="PROSITE" id="PS50110">
    <property type="entry name" value="RESPONSE_REGULATORY"/>
    <property type="match status" value="1"/>
</dbReference>
<dbReference type="Pfam" id="PF07228">
    <property type="entry name" value="SpoIIE"/>
    <property type="match status" value="1"/>
</dbReference>
<dbReference type="AlphaFoldDB" id="A0AA96G8L8"/>
<keyword evidence="1" id="KW-0378">Hydrolase</keyword>
<dbReference type="EMBL" id="CP116967">
    <property type="protein sequence ID" value="WNM56777.1"/>
    <property type="molecule type" value="Genomic_DNA"/>
</dbReference>
<dbReference type="InterPro" id="IPR011006">
    <property type="entry name" value="CheY-like_superfamily"/>
</dbReference>
<dbReference type="PANTHER" id="PTHR43156">
    <property type="entry name" value="STAGE II SPORULATION PROTEIN E-RELATED"/>
    <property type="match status" value="1"/>
</dbReference>
<evidence type="ECO:0000313" key="5">
    <source>
        <dbReference type="Proteomes" id="UP001302719"/>
    </source>
</evidence>
<dbReference type="Proteomes" id="UP001302719">
    <property type="component" value="Chromosome"/>
</dbReference>